<evidence type="ECO:0000313" key="2">
    <source>
        <dbReference type="Proteomes" id="UP001281656"/>
    </source>
</evidence>
<protein>
    <recommendedName>
        <fullName evidence="3">Transposase IS204/IS1001/IS1096/IS1165 zinc-finger domain-containing protein</fullName>
    </recommendedName>
</protein>
<reference evidence="1 2" key="1">
    <citation type="submission" date="2023-04" db="EMBL/GenBank/DDBJ databases">
        <title>Clostridium tannerae sp. nov., isolated from the fecal material of an alpaca.</title>
        <authorList>
            <person name="Miller S."/>
            <person name="Hendry M."/>
            <person name="King J."/>
            <person name="Sankaranarayanan K."/>
            <person name="Lawson P.A."/>
        </authorList>
    </citation>
    <scope>NUCLEOTIDE SEQUENCE [LARGE SCALE GENOMIC DNA]</scope>
    <source>
        <strain evidence="1 2">A1-XYC3</strain>
    </source>
</reference>
<evidence type="ECO:0000313" key="1">
    <source>
        <dbReference type="EMBL" id="MDW8800641.1"/>
    </source>
</evidence>
<evidence type="ECO:0008006" key="3">
    <source>
        <dbReference type="Google" id="ProtNLM"/>
    </source>
</evidence>
<dbReference type="RefSeq" id="WP_318797160.1">
    <property type="nucleotide sequence ID" value="NZ_JARUJP010000005.1"/>
</dbReference>
<organism evidence="1 2">
    <name type="scientific">Clostridium tanneri</name>
    <dbReference type="NCBI Taxonomy" id="3037988"/>
    <lineage>
        <taxon>Bacteria</taxon>
        <taxon>Bacillati</taxon>
        <taxon>Bacillota</taxon>
        <taxon>Clostridia</taxon>
        <taxon>Eubacteriales</taxon>
        <taxon>Clostridiaceae</taxon>
        <taxon>Clostridium</taxon>
    </lineage>
</organism>
<gene>
    <name evidence="1" type="ORF">P8V03_05660</name>
</gene>
<keyword evidence="2" id="KW-1185">Reference proteome</keyword>
<comment type="caution">
    <text evidence="1">The sequence shown here is derived from an EMBL/GenBank/DDBJ whole genome shotgun (WGS) entry which is preliminary data.</text>
</comment>
<name>A0ABU4JRB8_9CLOT</name>
<dbReference type="Proteomes" id="UP001281656">
    <property type="component" value="Unassembled WGS sequence"/>
</dbReference>
<proteinExistence type="predicted"/>
<dbReference type="EMBL" id="JARUJP010000005">
    <property type="protein sequence ID" value="MDW8800641.1"/>
    <property type="molecule type" value="Genomic_DNA"/>
</dbReference>
<sequence length="114" mass="13202">MILNANMSIAVKNFYDQYDIEVFSLFELNRVNETFTSLTVKVQNNKEVVLKISCPVCGNYHYYRYTIGEFVKRKLIVGGCEVLGVPLFYIGYEHEVIKKANRHNSINKRICATI</sequence>
<accession>A0ABU4JRB8</accession>